<dbReference type="EMBL" id="QLLL01000005">
    <property type="protein sequence ID" value="RAJ04146.1"/>
    <property type="molecule type" value="Genomic_DNA"/>
</dbReference>
<reference evidence="1 2" key="1">
    <citation type="submission" date="2018-06" db="EMBL/GenBank/DDBJ databases">
        <title>Genomic Encyclopedia of Archaeal and Bacterial Type Strains, Phase II (KMG-II): from individual species to whole genera.</title>
        <authorList>
            <person name="Goeker M."/>
        </authorList>
    </citation>
    <scope>NUCLEOTIDE SEQUENCE [LARGE SCALE GENOMIC DNA]</scope>
    <source>
        <strain evidence="1 2">DSM 23857</strain>
    </source>
</reference>
<protein>
    <submittedName>
        <fullName evidence="1">Uncharacterized protein</fullName>
    </submittedName>
</protein>
<evidence type="ECO:0000313" key="1">
    <source>
        <dbReference type="EMBL" id="RAJ04146.1"/>
    </source>
</evidence>
<dbReference type="AlphaFoldDB" id="A0A327QHQ7"/>
<name>A0A327QHQ7_9BACT</name>
<keyword evidence="2" id="KW-1185">Reference proteome</keyword>
<accession>A0A327QHQ7</accession>
<dbReference type="Proteomes" id="UP000249547">
    <property type="component" value="Unassembled WGS sequence"/>
</dbReference>
<comment type="caution">
    <text evidence="1">The sequence shown here is derived from an EMBL/GenBank/DDBJ whole genome shotgun (WGS) entry which is preliminary data.</text>
</comment>
<evidence type="ECO:0000313" key="2">
    <source>
        <dbReference type="Proteomes" id="UP000249547"/>
    </source>
</evidence>
<organism evidence="1 2">
    <name type="scientific">Chitinophaga skermanii</name>
    <dbReference type="NCBI Taxonomy" id="331697"/>
    <lineage>
        <taxon>Bacteria</taxon>
        <taxon>Pseudomonadati</taxon>
        <taxon>Bacteroidota</taxon>
        <taxon>Chitinophagia</taxon>
        <taxon>Chitinophagales</taxon>
        <taxon>Chitinophagaceae</taxon>
        <taxon>Chitinophaga</taxon>
    </lineage>
</organism>
<sequence>MPVSLYRITILMKILKLHPLMTISLLQMQFQRLLHCNVAVYARYSLANSHDTLKEVGLLELELIEHPIDETLSVREFEEELEEKYNCTLELCDKNWKPFTNKSLRLFQLLAVNNTREEDYNRSLEFPYDLFMRNFPHGSQANPAI</sequence>
<proteinExistence type="predicted"/>
<gene>
    <name evidence="1" type="ORF">LX64_03024</name>
</gene>